<dbReference type="AlphaFoldDB" id="A0A931FI01"/>
<name>A0A931FI01_9ACTN</name>
<evidence type="ECO:0000313" key="2">
    <source>
        <dbReference type="Proteomes" id="UP000657385"/>
    </source>
</evidence>
<accession>A0A931FI01</accession>
<dbReference type="EMBL" id="JADPRT010000011">
    <property type="protein sequence ID" value="MBF9071254.1"/>
    <property type="molecule type" value="Genomic_DNA"/>
</dbReference>
<comment type="caution">
    <text evidence="1">The sequence shown here is derived from an EMBL/GenBank/DDBJ whole genome shotgun (WGS) entry which is preliminary data.</text>
</comment>
<reference evidence="1" key="1">
    <citation type="submission" date="2020-11" db="EMBL/GenBank/DDBJ databases">
        <title>Isolation and identification of active actinomycetes.</title>
        <authorList>
            <person name="Yu B."/>
        </authorList>
    </citation>
    <scope>NUCLEOTIDE SEQUENCE</scope>
    <source>
        <strain evidence="1">NEAU-YB345</strain>
    </source>
</reference>
<protein>
    <submittedName>
        <fullName evidence="1">Uncharacterized protein</fullName>
    </submittedName>
</protein>
<proteinExistence type="predicted"/>
<dbReference type="RefSeq" id="WP_196196422.1">
    <property type="nucleotide sequence ID" value="NZ_JADPRT010000011.1"/>
</dbReference>
<gene>
    <name evidence="1" type="ORF">I2501_24865</name>
</gene>
<organism evidence="1 2">
    <name type="scientific">Streptacidiphilus fuscans</name>
    <dbReference type="NCBI Taxonomy" id="2789292"/>
    <lineage>
        <taxon>Bacteria</taxon>
        <taxon>Bacillati</taxon>
        <taxon>Actinomycetota</taxon>
        <taxon>Actinomycetes</taxon>
        <taxon>Kitasatosporales</taxon>
        <taxon>Streptomycetaceae</taxon>
        <taxon>Streptacidiphilus</taxon>
    </lineage>
</organism>
<keyword evidence="2" id="KW-1185">Reference proteome</keyword>
<dbReference type="Proteomes" id="UP000657385">
    <property type="component" value="Unassembled WGS sequence"/>
</dbReference>
<evidence type="ECO:0000313" key="1">
    <source>
        <dbReference type="EMBL" id="MBF9071254.1"/>
    </source>
</evidence>
<sequence>MHRTGRSAAPRLLGEVRFWSRSGSSPLRCNSPRRSTVLLLAAALPGLVSLPATAHAEPSPGRATRLGDVHDPALGASPEHCTAPPQVGNGGALALILDWPDRPVTPGTTQVLGVHVTNLGTAPTTGPTQVVVHNFAPNRLSADPDLHPRTTTTDLALSLPADLPPGATASAEVTIGLGPSIPPDTTEHCSVTVTGDGPDDQATAAYDVETGAPVVHLTAAVLPLSARPGQTVPVQAVLGNTGPSNEYTGPAVFTFTAPERTRWAQPYAYRCAPDPATPDHPAGTRLRCRYPGAPLTWRNELEQLPLTVDADAVPGTTLTGGRVDATDPFDPAPFRGGEFDVTVTH</sequence>